<dbReference type="EMBL" id="JADCNM010000007">
    <property type="protein sequence ID" value="KAG0475139.1"/>
    <property type="molecule type" value="Genomic_DNA"/>
</dbReference>
<sequence length="109" mass="12755">MEVAVGEVKRILLVKYKEEVSPEKIEQLTKEWANLVHCIEPLKDFHWGTDISFENKNEGFTHAFVLTFESMEGVAEYFHHPAHVEFGKKAMPYAEKFIVFDYKPTLVKH</sequence>
<dbReference type="PANTHER" id="PTHR33178">
    <property type="match status" value="1"/>
</dbReference>
<dbReference type="InterPro" id="IPR011008">
    <property type="entry name" value="Dimeric_a/b-barrel"/>
</dbReference>
<protein>
    <recommendedName>
        <fullName evidence="2">Stress-response A/B barrel domain-containing protein</fullName>
    </recommendedName>
</protein>
<evidence type="ECO:0000259" key="2">
    <source>
        <dbReference type="PROSITE" id="PS51502"/>
    </source>
</evidence>
<dbReference type="OrthoDB" id="1601230at2759"/>
<gene>
    <name evidence="3" type="ORF">HPP92_014825</name>
</gene>
<dbReference type="Gene3D" id="3.30.70.100">
    <property type="match status" value="1"/>
</dbReference>
<dbReference type="SMART" id="SM00886">
    <property type="entry name" value="Dabb"/>
    <property type="match status" value="1"/>
</dbReference>
<comment type="caution">
    <text evidence="3">The sequence shown here is derived from an EMBL/GenBank/DDBJ whole genome shotgun (WGS) entry which is preliminary data.</text>
</comment>
<dbReference type="InterPro" id="IPR013097">
    <property type="entry name" value="Dabb"/>
</dbReference>
<evidence type="ECO:0000256" key="1">
    <source>
        <dbReference type="ARBA" id="ARBA00011738"/>
    </source>
</evidence>
<evidence type="ECO:0000313" key="3">
    <source>
        <dbReference type="EMBL" id="KAG0475139.1"/>
    </source>
</evidence>
<proteinExistence type="predicted"/>
<dbReference type="PROSITE" id="PS51502">
    <property type="entry name" value="S_R_A_B_BARREL"/>
    <property type="match status" value="1"/>
</dbReference>
<comment type="subunit">
    <text evidence="1">Homodimer.</text>
</comment>
<name>A0A835QSB2_VANPL</name>
<organism evidence="3 4">
    <name type="scientific">Vanilla planifolia</name>
    <name type="common">Vanilla</name>
    <dbReference type="NCBI Taxonomy" id="51239"/>
    <lineage>
        <taxon>Eukaryota</taxon>
        <taxon>Viridiplantae</taxon>
        <taxon>Streptophyta</taxon>
        <taxon>Embryophyta</taxon>
        <taxon>Tracheophyta</taxon>
        <taxon>Spermatophyta</taxon>
        <taxon>Magnoliopsida</taxon>
        <taxon>Liliopsida</taxon>
        <taxon>Asparagales</taxon>
        <taxon>Orchidaceae</taxon>
        <taxon>Vanilloideae</taxon>
        <taxon>Vanilleae</taxon>
        <taxon>Vanilla</taxon>
    </lineage>
</organism>
<dbReference type="PANTHER" id="PTHR33178:SF10">
    <property type="entry name" value="STRESS-RESPONSE A_B BARREL DOMAIN-CONTAINING PROTEIN"/>
    <property type="match status" value="1"/>
</dbReference>
<reference evidence="3 4" key="1">
    <citation type="journal article" date="2020" name="Nat. Food">
        <title>A phased Vanilla planifolia genome enables genetic improvement of flavour and production.</title>
        <authorList>
            <person name="Hasing T."/>
            <person name="Tang H."/>
            <person name="Brym M."/>
            <person name="Khazi F."/>
            <person name="Huang T."/>
            <person name="Chambers A.H."/>
        </authorList>
    </citation>
    <scope>NUCLEOTIDE SEQUENCE [LARGE SCALE GENOMIC DNA]</scope>
    <source>
        <tissue evidence="3">Leaf</tissue>
    </source>
</reference>
<feature type="domain" description="Stress-response A/B barrel" evidence="2">
    <location>
        <begin position="8"/>
        <end position="102"/>
    </location>
</feature>
<dbReference type="AlphaFoldDB" id="A0A835QSB2"/>
<accession>A0A835QSB2</accession>
<dbReference type="Proteomes" id="UP000639772">
    <property type="component" value="Chromosome 7"/>
</dbReference>
<evidence type="ECO:0000313" key="4">
    <source>
        <dbReference type="Proteomes" id="UP000639772"/>
    </source>
</evidence>
<dbReference type="SUPFAM" id="SSF54909">
    <property type="entry name" value="Dimeric alpha+beta barrel"/>
    <property type="match status" value="1"/>
</dbReference>
<dbReference type="InterPro" id="IPR044662">
    <property type="entry name" value="HS1/DABB1-like"/>
</dbReference>
<dbReference type="Pfam" id="PF07876">
    <property type="entry name" value="Dabb"/>
    <property type="match status" value="1"/>
</dbReference>